<keyword evidence="10" id="KW-0675">Receptor</keyword>
<feature type="transmembrane region" description="Helical" evidence="11">
    <location>
        <begin position="28"/>
        <end position="47"/>
    </location>
</feature>
<keyword evidence="8" id="KW-0342">GTP-binding</keyword>
<dbReference type="PANTHER" id="PTHR46693">
    <property type="entry name" value="ADP-RIBOSYLATION FACTOR-LIKE PROTEIN 15"/>
    <property type="match status" value="1"/>
</dbReference>
<evidence type="ECO:0000256" key="7">
    <source>
        <dbReference type="ARBA" id="ARBA00022989"/>
    </source>
</evidence>
<accession>T1IJD7</accession>
<reference evidence="12" key="2">
    <citation type="submission" date="2015-02" db="UniProtKB">
        <authorList>
            <consortium name="EnsemblMetazoa"/>
        </authorList>
    </citation>
    <scope>IDENTIFICATION</scope>
</reference>
<dbReference type="eggNOG" id="KOG0090">
    <property type="taxonomic scope" value="Eukaryota"/>
</dbReference>
<dbReference type="InterPro" id="IPR027417">
    <property type="entry name" value="P-loop_NTPase"/>
</dbReference>
<evidence type="ECO:0000256" key="3">
    <source>
        <dbReference type="ARBA" id="ARBA00020256"/>
    </source>
</evidence>
<dbReference type="EnsemblMetazoa" id="SMAR001000-RA">
    <property type="protein sequence ID" value="SMAR001000-PA"/>
    <property type="gene ID" value="SMAR001000"/>
</dbReference>
<dbReference type="InterPro" id="IPR042292">
    <property type="entry name" value="ARL15"/>
</dbReference>
<keyword evidence="4 11" id="KW-0812">Transmembrane</keyword>
<dbReference type="PANTHER" id="PTHR46693:SF1">
    <property type="entry name" value="ADP-RIBOSYLATION FACTOR-LIKE PROTEIN 15"/>
    <property type="match status" value="1"/>
</dbReference>
<comment type="similarity">
    <text evidence="2">Belongs to the SRP receptor beta subunit family.</text>
</comment>
<dbReference type="OMA" id="MNGVKVT"/>
<keyword evidence="13" id="KW-1185">Reference proteome</keyword>
<evidence type="ECO:0000256" key="1">
    <source>
        <dbReference type="ARBA" id="ARBA00004389"/>
    </source>
</evidence>
<dbReference type="EMBL" id="JH430253">
    <property type="status" value="NOT_ANNOTATED_CDS"/>
    <property type="molecule type" value="Genomic_DNA"/>
</dbReference>
<reference evidence="13" key="1">
    <citation type="submission" date="2011-05" db="EMBL/GenBank/DDBJ databases">
        <authorList>
            <person name="Richards S.R."/>
            <person name="Qu J."/>
            <person name="Jiang H."/>
            <person name="Jhangiani S.N."/>
            <person name="Agravi P."/>
            <person name="Goodspeed R."/>
            <person name="Gross S."/>
            <person name="Mandapat C."/>
            <person name="Jackson L."/>
            <person name="Mathew T."/>
            <person name="Pu L."/>
            <person name="Thornton R."/>
            <person name="Saada N."/>
            <person name="Wilczek-Boney K.B."/>
            <person name="Lee S."/>
            <person name="Kovar C."/>
            <person name="Wu Y."/>
            <person name="Scherer S.E."/>
            <person name="Worley K.C."/>
            <person name="Muzny D.M."/>
            <person name="Gibbs R."/>
        </authorList>
    </citation>
    <scope>NUCLEOTIDE SEQUENCE</scope>
    <source>
        <strain evidence="13">Brora</strain>
    </source>
</reference>
<comment type="subcellular location">
    <subcellularLocation>
        <location evidence="1">Endoplasmic reticulum membrane</location>
        <topology evidence="1">Single-pass membrane protein</topology>
    </subcellularLocation>
</comment>
<dbReference type="EnsemblMetazoa" id="SMAR006608-RA">
    <property type="protein sequence ID" value="SMAR006608-PA"/>
    <property type="gene ID" value="SMAR006608"/>
</dbReference>
<evidence type="ECO:0000313" key="12">
    <source>
        <dbReference type="EnsemblMetazoa" id="SMAR001000-PA"/>
    </source>
</evidence>
<proteinExistence type="inferred from homology"/>
<evidence type="ECO:0000256" key="2">
    <source>
        <dbReference type="ARBA" id="ARBA00005619"/>
    </source>
</evidence>
<organism evidence="12 13">
    <name type="scientific">Strigamia maritima</name>
    <name type="common">European centipede</name>
    <name type="synonym">Geophilus maritimus</name>
    <dbReference type="NCBI Taxonomy" id="126957"/>
    <lineage>
        <taxon>Eukaryota</taxon>
        <taxon>Metazoa</taxon>
        <taxon>Ecdysozoa</taxon>
        <taxon>Arthropoda</taxon>
        <taxon>Myriapoda</taxon>
        <taxon>Chilopoda</taxon>
        <taxon>Pleurostigmophora</taxon>
        <taxon>Geophilomorpha</taxon>
        <taxon>Linotaeniidae</taxon>
        <taxon>Strigamia</taxon>
    </lineage>
</organism>
<dbReference type="GO" id="GO:0005525">
    <property type="term" value="F:GTP binding"/>
    <property type="evidence" value="ECO:0007669"/>
    <property type="project" value="UniProtKB-KW"/>
</dbReference>
<keyword evidence="7 11" id="KW-1133">Transmembrane helix</keyword>
<dbReference type="GO" id="GO:0005789">
    <property type="term" value="C:endoplasmic reticulum membrane"/>
    <property type="evidence" value="ECO:0007669"/>
    <property type="project" value="UniProtKB-SubCell"/>
</dbReference>
<evidence type="ECO:0000256" key="5">
    <source>
        <dbReference type="ARBA" id="ARBA00022741"/>
    </source>
</evidence>
<evidence type="ECO:0000256" key="9">
    <source>
        <dbReference type="ARBA" id="ARBA00023136"/>
    </source>
</evidence>
<keyword evidence="9 11" id="KW-0472">Membrane</keyword>
<dbReference type="Pfam" id="PF09439">
    <property type="entry name" value="SRPRB"/>
    <property type="match status" value="1"/>
</dbReference>
<evidence type="ECO:0000256" key="11">
    <source>
        <dbReference type="SAM" id="Phobius"/>
    </source>
</evidence>
<sequence>MADSNRMKSNPVKAEIKIGSLQLDYSTFSIYLAIFIVLLTILIYFIAQRRKNLRKSVLLIGLCESGKTLLFSQLVHNRFVLTHTSIKENIGTYYPQNKNSLKIVDIPGHERLRMRFFDNVKSTARGIIFVIDSLTFQKELKDIAQFLYYILADTIVVKNNPRFLILCNKQDQTLAKSWSVIKAQLEKEINLLRVTESATLDTTSTTASNAFLGKRGKNFEFSHLLPLQVDFLDCSAKGNEETKKTDLIEVEKWIQKIA</sequence>
<keyword evidence="5" id="KW-0547">Nucleotide-binding</keyword>
<evidence type="ECO:0000256" key="8">
    <source>
        <dbReference type="ARBA" id="ARBA00023134"/>
    </source>
</evidence>
<evidence type="ECO:0000313" key="13">
    <source>
        <dbReference type="Proteomes" id="UP000014500"/>
    </source>
</evidence>
<dbReference type="Proteomes" id="UP000014500">
    <property type="component" value="Unassembled WGS sequence"/>
</dbReference>
<dbReference type="SUPFAM" id="SSF52540">
    <property type="entry name" value="P-loop containing nucleoside triphosphate hydrolases"/>
    <property type="match status" value="1"/>
</dbReference>
<dbReference type="Gene3D" id="3.40.50.300">
    <property type="entry name" value="P-loop containing nucleotide triphosphate hydrolases"/>
    <property type="match status" value="1"/>
</dbReference>
<keyword evidence="6" id="KW-0256">Endoplasmic reticulum</keyword>
<dbReference type="HOGENOM" id="CLU_046625_2_0_1"/>
<evidence type="ECO:0000256" key="4">
    <source>
        <dbReference type="ARBA" id="ARBA00022692"/>
    </source>
</evidence>
<evidence type="ECO:0000256" key="6">
    <source>
        <dbReference type="ARBA" id="ARBA00022824"/>
    </source>
</evidence>
<protein>
    <recommendedName>
        <fullName evidence="3">Signal recognition particle receptor subunit beta</fullName>
    </recommendedName>
</protein>
<dbReference type="STRING" id="126957.T1IJD7"/>
<dbReference type="AlphaFoldDB" id="T1IJD7"/>
<name>T1IJD7_STRMM</name>
<dbReference type="InterPro" id="IPR019009">
    <property type="entry name" value="SRP_receptor_beta_su"/>
</dbReference>
<dbReference type="CDD" id="cd04105">
    <property type="entry name" value="SR_beta"/>
    <property type="match status" value="1"/>
</dbReference>
<dbReference type="EMBL" id="AFFK01020433">
    <property type="status" value="NOT_ANNOTATED_CDS"/>
    <property type="molecule type" value="Genomic_DNA"/>
</dbReference>
<evidence type="ECO:0000256" key="10">
    <source>
        <dbReference type="ARBA" id="ARBA00023170"/>
    </source>
</evidence>